<evidence type="ECO:0000313" key="3">
    <source>
        <dbReference type="Ensembl" id="ENSSTUP00000039172.1"/>
    </source>
</evidence>
<keyword evidence="4" id="KW-1185">Reference proteome</keyword>
<dbReference type="GO" id="GO:0004741">
    <property type="term" value="F:[pyruvate dehydrogenase (acetyl-transferring)]-phosphatase activity"/>
    <property type="evidence" value="ECO:0007669"/>
    <property type="project" value="TreeGrafter"/>
</dbReference>
<protein>
    <submittedName>
        <fullName evidence="3">Protein phosphatase, Mg2+/Mn2+ dependent, 1J</fullName>
    </submittedName>
</protein>
<dbReference type="SMART" id="SM00332">
    <property type="entry name" value="PP2Cc"/>
    <property type="match status" value="1"/>
</dbReference>
<gene>
    <name evidence="3" type="primary">LOC115207434</name>
</gene>
<organism evidence="3 4">
    <name type="scientific">Salmo trutta</name>
    <name type="common">Brown trout</name>
    <dbReference type="NCBI Taxonomy" id="8032"/>
    <lineage>
        <taxon>Eukaryota</taxon>
        <taxon>Metazoa</taxon>
        <taxon>Chordata</taxon>
        <taxon>Craniata</taxon>
        <taxon>Vertebrata</taxon>
        <taxon>Euteleostomi</taxon>
        <taxon>Actinopterygii</taxon>
        <taxon>Neopterygii</taxon>
        <taxon>Teleostei</taxon>
        <taxon>Protacanthopterygii</taxon>
        <taxon>Salmoniformes</taxon>
        <taxon>Salmonidae</taxon>
        <taxon>Salmoninae</taxon>
        <taxon>Salmo</taxon>
    </lineage>
</organism>
<sequence length="467" mass="52113">MISKVKNAMSTLVGGMIPHGHHQHHGSGNVHHQNCHQDGLPPRFPYGRPEFLDLTSELLQYSTEHASRPVLTLKRDSRLPWRTGYAETINAGKSMLNEDQASCELLYVKKLSDKKQRNSTLLDDNGDGTGIPLQYWGMFDGHAGSGCAIMASKLLHRLIRDRLEDIAHLLENTSAALPICLAKNGSPYQVAVKKGANATQDPEDPDAISDPSIRFHMEKAVSLESLIMGVIENAFKQMDELIEKEKMSYTISGGCCALAAIHLMGKLYVANAGDSRAIIIRNGEVIPMSNEFTPESERQRLQHLGFLRPELLGNEFTPMEFPRRIQYRELGRKMLFRDHTMNGWAYKTIVEDDLKFPLIYGEGKKVIVYDMSEYEHGPDDVLVMGTDGLWDVTTDREVADTVSGFLSCCEPTDPVRYTLAAQDLLMRSRGVLKERGWRLPNERLGSGDDITCYVIPLAGPAGPETET</sequence>
<reference evidence="3" key="2">
    <citation type="submission" date="2025-09" db="UniProtKB">
        <authorList>
            <consortium name="Ensembl"/>
        </authorList>
    </citation>
    <scope>IDENTIFICATION</scope>
</reference>
<evidence type="ECO:0000313" key="4">
    <source>
        <dbReference type="Proteomes" id="UP000472277"/>
    </source>
</evidence>
<dbReference type="PANTHER" id="PTHR13832">
    <property type="entry name" value="PROTEIN PHOSPHATASE 2C"/>
    <property type="match status" value="1"/>
</dbReference>
<name>A0A673YXH6_SALTR</name>
<feature type="domain" description="PPM-type phosphatase" evidence="2">
    <location>
        <begin position="82"/>
        <end position="457"/>
    </location>
</feature>
<dbReference type="InterPro" id="IPR015655">
    <property type="entry name" value="PP2C"/>
</dbReference>
<feature type="region of interest" description="Disordered" evidence="1">
    <location>
        <begin position="14"/>
        <end position="42"/>
    </location>
</feature>
<dbReference type="CDD" id="cd00143">
    <property type="entry name" value="PP2Cc"/>
    <property type="match status" value="1"/>
</dbReference>
<dbReference type="AlphaFoldDB" id="A0A673YXH6"/>
<proteinExistence type="predicted"/>
<dbReference type="GO" id="GO:0005739">
    <property type="term" value="C:mitochondrion"/>
    <property type="evidence" value="ECO:0007669"/>
    <property type="project" value="TreeGrafter"/>
</dbReference>
<evidence type="ECO:0000256" key="1">
    <source>
        <dbReference type="SAM" id="MobiDB-lite"/>
    </source>
</evidence>
<dbReference type="InterPro" id="IPR001932">
    <property type="entry name" value="PPM-type_phosphatase-like_dom"/>
</dbReference>
<dbReference type="PROSITE" id="PS51746">
    <property type="entry name" value="PPM_2"/>
    <property type="match status" value="1"/>
</dbReference>
<dbReference type="Proteomes" id="UP000472277">
    <property type="component" value="Chromosome 14"/>
</dbReference>
<dbReference type="Gene3D" id="3.60.40.10">
    <property type="entry name" value="PPM-type phosphatase domain"/>
    <property type="match status" value="1"/>
</dbReference>
<dbReference type="InterPro" id="IPR036457">
    <property type="entry name" value="PPM-type-like_dom_sf"/>
</dbReference>
<dbReference type="SUPFAM" id="SSF81606">
    <property type="entry name" value="PP2C-like"/>
    <property type="match status" value="1"/>
</dbReference>
<evidence type="ECO:0000259" key="2">
    <source>
        <dbReference type="PROSITE" id="PS51746"/>
    </source>
</evidence>
<dbReference type="Pfam" id="PF00481">
    <property type="entry name" value="PP2C"/>
    <property type="match status" value="2"/>
</dbReference>
<dbReference type="Ensembl" id="ENSSTUT00000040950.1">
    <property type="protein sequence ID" value="ENSSTUP00000039172.1"/>
    <property type="gene ID" value="ENSSTUG00000016634.1"/>
</dbReference>
<accession>A0A673YXH6</accession>
<reference evidence="3" key="1">
    <citation type="submission" date="2025-08" db="UniProtKB">
        <authorList>
            <consortium name="Ensembl"/>
        </authorList>
    </citation>
    <scope>IDENTIFICATION</scope>
</reference>
<dbReference type="PANTHER" id="PTHR13832:SF849">
    <property type="entry name" value="PROTEIN PHOSPHATASE 1H"/>
    <property type="match status" value="1"/>
</dbReference>
<dbReference type="GeneTree" id="ENSGT00940000166858"/>